<dbReference type="InterPro" id="IPR033131">
    <property type="entry name" value="Pectinesterase_Asp_AS"/>
</dbReference>
<dbReference type="InterPro" id="IPR012334">
    <property type="entry name" value="Pectin_lyas_fold"/>
</dbReference>
<evidence type="ECO:0000256" key="1">
    <source>
        <dbReference type="ARBA" id="ARBA00004191"/>
    </source>
</evidence>
<organism evidence="14 15">
    <name type="scientific">Acacia crassicarpa</name>
    <name type="common">northern wattle</name>
    <dbReference type="NCBI Taxonomy" id="499986"/>
    <lineage>
        <taxon>Eukaryota</taxon>
        <taxon>Viridiplantae</taxon>
        <taxon>Streptophyta</taxon>
        <taxon>Embryophyta</taxon>
        <taxon>Tracheophyta</taxon>
        <taxon>Spermatophyta</taxon>
        <taxon>Magnoliopsida</taxon>
        <taxon>eudicotyledons</taxon>
        <taxon>Gunneridae</taxon>
        <taxon>Pentapetalae</taxon>
        <taxon>rosids</taxon>
        <taxon>fabids</taxon>
        <taxon>Fabales</taxon>
        <taxon>Fabaceae</taxon>
        <taxon>Caesalpinioideae</taxon>
        <taxon>mimosoid clade</taxon>
        <taxon>Acacieae</taxon>
        <taxon>Acacia</taxon>
    </lineage>
</organism>
<feature type="active site" evidence="11">
    <location>
        <position position="227"/>
    </location>
</feature>
<evidence type="ECO:0000256" key="12">
    <source>
        <dbReference type="RuleBase" id="RU000589"/>
    </source>
</evidence>
<evidence type="ECO:0000256" key="10">
    <source>
        <dbReference type="ARBA" id="ARBA00047928"/>
    </source>
</evidence>
<evidence type="ECO:0000256" key="6">
    <source>
        <dbReference type="ARBA" id="ARBA00022525"/>
    </source>
</evidence>
<dbReference type="InterPro" id="IPR000070">
    <property type="entry name" value="Pectinesterase_cat"/>
</dbReference>
<sequence>MMVASKIRRVSSIIQVAVVAVLFTATAVLCNDNVQIPSDRGQLNQWFSQNVKTLSVRKKTLDPALLAAEVSPRVITVSKVGKANFRTITDAINSVPLNNKRRVIIKIAGGEYREKVTIERTKDFITLLGDPKNKPKLIYNGTAKQYGTVDSATFITHSNYFVASNIIFSNSAPMPDGQMDGAQAVAVRVSGDKSAFYNCVFLGFQDTLCDDRGNHLFKNCLIQGTVDFIFGSGKSLYLNTKLVVVGKVGGVIVAQAREGNDDTIGYSFVHCDISGTAGGSFLGRAWTSHGRVVYSYTSMNNVINPQGWNINNHPEMSRSVYFGEYQNSGSGANTKGRAPFTKFLATNDAKQFLTLGFIQASKWLLPPPQYA</sequence>
<evidence type="ECO:0000256" key="8">
    <source>
        <dbReference type="ARBA" id="ARBA00022801"/>
    </source>
</evidence>
<keyword evidence="7" id="KW-0732">Signal</keyword>
<dbReference type="GO" id="GO:0042545">
    <property type="term" value="P:cell wall modification"/>
    <property type="evidence" value="ECO:0007669"/>
    <property type="project" value="UniProtKB-UniRule"/>
</dbReference>
<evidence type="ECO:0000313" key="15">
    <source>
        <dbReference type="Proteomes" id="UP001293593"/>
    </source>
</evidence>
<dbReference type="Pfam" id="PF01095">
    <property type="entry name" value="Pectinesterase"/>
    <property type="match status" value="1"/>
</dbReference>
<dbReference type="EC" id="3.1.1.11" evidence="4 12"/>
<dbReference type="SUPFAM" id="SSF51126">
    <property type="entry name" value="Pectin lyase-like"/>
    <property type="match status" value="1"/>
</dbReference>
<dbReference type="PROSITE" id="PS00503">
    <property type="entry name" value="PECTINESTERASE_2"/>
    <property type="match status" value="1"/>
</dbReference>
<evidence type="ECO:0000256" key="5">
    <source>
        <dbReference type="ARBA" id="ARBA00022512"/>
    </source>
</evidence>
<keyword evidence="5" id="KW-0134">Cell wall</keyword>
<dbReference type="PANTHER" id="PTHR31321:SF87">
    <property type="entry name" value="PECTINESTERASE 63-RELATED"/>
    <property type="match status" value="1"/>
</dbReference>
<dbReference type="FunFam" id="2.160.20.10:FF:000008">
    <property type="entry name" value="Pectinesterase"/>
    <property type="match status" value="1"/>
</dbReference>
<keyword evidence="8 12" id="KW-0378">Hydrolase</keyword>
<comment type="subcellular location">
    <subcellularLocation>
        <location evidence="1">Secreted</location>
        <location evidence="1">Cell wall</location>
    </subcellularLocation>
</comment>
<keyword evidence="9 12" id="KW-0063">Aspartyl esterase</keyword>
<evidence type="ECO:0000256" key="2">
    <source>
        <dbReference type="ARBA" id="ARBA00005184"/>
    </source>
</evidence>
<dbReference type="AlphaFoldDB" id="A0AAE1TDQ5"/>
<comment type="similarity">
    <text evidence="3">Belongs to the pectinesterase family.</text>
</comment>
<keyword evidence="6" id="KW-0964">Secreted</keyword>
<evidence type="ECO:0000256" key="7">
    <source>
        <dbReference type="ARBA" id="ARBA00022729"/>
    </source>
</evidence>
<gene>
    <name evidence="14" type="ORF">QN277_011695</name>
</gene>
<dbReference type="Gene3D" id="2.160.20.10">
    <property type="entry name" value="Single-stranded right-handed beta-helix, Pectin lyase-like"/>
    <property type="match status" value="1"/>
</dbReference>
<comment type="catalytic activity">
    <reaction evidence="10 12">
        <text>[(1-&gt;4)-alpha-D-galacturonosyl methyl ester](n) + n H2O = [(1-&gt;4)-alpha-D-galacturonosyl](n) + n methanol + n H(+)</text>
        <dbReference type="Rhea" id="RHEA:22380"/>
        <dbReference type="Rhea" id="RHEA-COMP:14570"/>
        <dbReference type="Rhea" id="RHEA-COMP:14573"/>
        <dbReference type="ChEBI" id="CHEBI:15377"/>
        <dbReference type="ChEBI" id="CHEBI:15378"/>
        <dbReference type="ChEBI" id="CHEBI:17790"/>
        <dbReference type="ChEBI" id="CHEBI:140522"/>
        <dbReference type="ChEBI" id="CHEBI:140523"/>
        <dbReference type="EC" id="3.1.1.11"/>
    </reaction>
</comment>
<dbReference type="PANTHER" id="PTHR31321">
    <property type="entry name" value="ACYL-COA THIOESTER HYDROLASE YBHC-RELATED"/>
    <property type="match status" value="1"/>
</dbReference>
<reference evidence="14" key="1">
    <citation type="submission" date="2023-10" db="EMBL/GenBank/DDBJ databases">
        <title>Chromosome-level genome of the transformable northern wattle, Acacia crassicarpa.</title>
        <authorList>
            <person name="Massaro I."/>
            <person name="Sinha N.R."/>
            <person name="Poethig S."/>
            <person name="Leichty A.R."/>
        </authorList>
    </citation>
    <scope>NUCLEOTIDE SEQUENCE</scope>
    <source>
        <strain evidence="14">Acra3RX</strain>
        <tissue evidence="14">Leaf</tissue>
    </source>
</reference>
<dbReference type="GO" id="GO:0045490">
    <property type="term" value="P:pectin catabolic process"/>
    <property type="evidence" value="ECO:0007669"/>
    <property type="project" value="UniProtKB-UniRule"/>
</dbReference>
<dbReference type="Proteomes" id="UP001293593">
    <property type="component" value="Unassembled WGS sequence"/>
</dbReference>
<evidence type="ECO:0000256" key="4">
    <source>
        <dbReference type="ARBA" id="ARBA00013229"/>
    </source>
</evidence>
<evidence type="ECO:0000313" key="14">
    <source>
        <dbReference type="EMBL" id="KAK4280010.1"/>
    </source>
</evidence>
<comment type="pathway">
    <text evidence="2 12">Glycan metabolism; pectin degradation; 2-dehydro-3-deoxy-D-gluconate from pectin: step 1/5.</text>
</comment>
<name>A0AAE1TDQ5_9FABA</name>
<dbReference type="EMBL" id="JAWXYG010000002">
    <property type="protein sequence ID" value="KAK4280010.1"/>
    <property type="molecule type" value="Genomic_DNA"/>
</dbReference>
<evidence type="ECO:0000256" key="9">
    <source>
        <dbReference type="ARBA" id="ARBA00023085"/>
    </source>
</evidence>
<feature type="domain" description="Pectinesterase catalytic" evidence="13">
    <location>
        <begin position="75"/>
        <end position="360"/>
    </location>
</feature>
<keyword evidence="15" id="KW-1185">Reference proteome</keyword>
<evidence type="ECO:0000259" key="13">
    <source>
        <dbReference type="Pfam" id="PF01095"/>
    </source>
</evidence>
<protein>
    <recommendedName>
        <fullName evidence="4 12">Pectinesterase</fullName>
        <ecNumber evidence="4 12">3.1.1.11</ecNumber>
    </recommendedName>
</protein>
<evidence type="ECO:0000256" key="3">
    <source>
        <dbReference type="ARBA" id="ARBA00008891"/>
    </source>
</evidence>
<evidence type="ECO:0000256" key="11">
    <source>
        <dbReference type="PROSITE-ProRule" id="PRU10040"/>
    </source>
</evidence>
<dbReference type="InterPro" id="IPR011050">
    <property type="entry name" value="Pectin_lyase_fold/virulence"/>
</dbReference>
<comment type="caution">
    <text evidence="14">The sequence shown here is derived from an EMBL/GenBank/DDBJ whole genome shotgun (WGS) entry which is preliminary data.</text>
</comment>
<proteinExistence type="inferred from homology"/>
<dbReference type="GO" id="GO:0030599">
    <property type="term" value="F:pectinesterase activity"/>
    <property type="evidence" value="ECO:0007669"/>
    <property type="project" value="UniProtKB-UniRule"/>
</dbReference>
<accession>A0AAE1TDQ5</accession>